<evidence type="ECO:0000259" key="5">
    <source>
        <dbReference type="Pfam" id="PF00174"/>
    </source>
</evidence>
<evidence type="ECO:0000256" key="4">
    <source>
        <dbReference type="ARBA" id="ARBA00023002"/>
    </source>
</evidence>
<dbReference type="InterPro" id="IPR008335">
    <property type="entry name" value="Mopterin_OxRdtase_euk"/>
</dbReference>
<dbReference type="PANTHER" id="PTHR19372:SF6">
    <property type="entry name" value="SULFITE OXIDASE"/>
    <property type="match status" value="1"/>
</dbReference>
<dbReference type="InterPro" id="IPR014756">
    <property type="entry name" value="Ig_E-set"/>
</dbReference>
<dbReference type="InterPro" id="IPR036374">
    <property type="entry name" value="OxRdtase_Mopterin-bd_sf"/>
</dbReference>
<keyword evidence="8" id="KW-1185">Reference proteome</keyword>
<dbReference type="Pfam" id="PF00174">
    <property type="entry name" value="Oxidored_molyb"/>
    <property type="match status" value="1"/>
</dbReference>
<dbReference type="EMBL" id="CP051141">
    <property type="protein sequence ID" value="QIW99011.1"/>
    <property type="molecule type" value="Genomic_DNA"/>
</dbReference>
<evidence type="ECO:0000256" key="3">
    <source>
        <dbReference type="ARBA" id="ARBA00022723"/>
    </source>
</evidence>
<dbReference type="Gene3D" id="3.90.420.10">
    <property type="entry name" value="Oxidoreductase, molybdopterin-binding domain"/>
    <property type="match status" value="1"/>
</dbReference>
<evidence type="ECO:0000256" key="1">
    <source>
        <dbReference type="ARBA" id="ARBA00001924"/>
    </source>
</evidence>
<organism evidence="7 8">
    <name type="scientific">Peltaster fructicola</name>
    <dbReference type="NCBI Taxonomy" id="286661"/>
    <lineage>
        <taxon>Eukaryota</taxon>
        <taxon>Fungi</taxon>
        <taxon>Dikarya</taxon>
        <taxon>Ascomycota</taxon>
        <taxon>Pezizomycotina</taxon>
        <taxon>Dothideomycetes</taxon>
        <taxon>Dothideomycetes incertae sedis</taxon>
        <taxon>Peltaster</taxon>
    </lineage>
</organism>
<dbReference type="PANTHER" id="PTHR19372">
    <property type="entry name" value="SULFITE REDUCTASE"/>
    <property type="match status" value="1"/>
</dbReference>
<dbReference type="InterPro" id="IPR005066">
    <property type="entry name" value="MoCF_OxRdtse_dimer"/>
</dbReference>
<dbReference type="InterPro" id="IPR000572">
    <property type="entry name" value="OxRdtase_Mopterin-bd_dom"/>
</dbReference>
<name>A0A6H0XW67_9PEZI</name>
<feature type="domain" description="Oxidoreductase molybdopterin-binding" evidence="5">
    <location>
        <begin position="205"/>
        <end position="384"/>
    </location>
</feature>
<evidence type="ECO:0000313" key="8">
    <source>
        <dbReference type="Proteomes" id="UP000503462"/>
    </source>
</evidence>
<evidence type="ECO:0000256" key="2">
    <source>
        <dbReference type="ARBA" id="ARBA00022505"/>
    </source>
</evidence>
<sequence length="587" mass="67304">MCSDGKLRTFKGRFLLDMAPVSTQTSRSLDYRNRPDEWRIEQGLSANLLPILDQTGDEIVYIHPRQEAKHYKDDVAIESVGNRDELFQRSRPGWKGYVEWETDSDKKAKAHKILTSQTFPPNPEYQMGPIPGRNPVLTGIRWKLWHHAIGGELDSAPEDSWATVLEEKHSEMLHILQFPYNGEPPKRLVTAKVITPNDLHFVRNHGGIPRINKDVYSFEVDGLVNKPKTFTLDDLMDESRFPRVRKQVTLQCSGTRRIEQITLYPGQGDELAQAPWAEGAIGNAEYLGISLKKVIKECGGLKDKGKHLELYGADTYFKVNQAQNYVVSVPWSKVKANEVLLVWEMNGKPLPAIHGFPLRVIVPGYIGARSVKWLYRIKAIEHSSLAPVQSKEYLYFNQQTGKHNQKPTDGIQIQEMPVSSAIMSPWTKQVIIHNGSIHCKGWAYSGGGRWPERVEVSADGGFSWYAVPLENLSPKHKWTWRTWEIDLPCDVEGWIEIVVRCWDNSLNTQPLNVRAAWNWGLHVTSSAHRIMVYSINKTRERTADQLKQFERHDSPLAPLTWPEEFSNQTVEEYRDFWAKHDPRDVDD</sequence>
<dbReference type="SUPFAM" id="SSF81296">
    <property type="entry name" value="E set domains"/>
    <property type="match status" value="1"/>
</dbReference>
<dbReference type="GO" id="GO:0030151">
    <property type="term" value="F:molybdenum ion binding"/>
    <property type="evidence" value="ECO:0007669"/>
    <property type="project" value="InterPro"/>
</dbReference>
<dbReference type="SUPFAM" id="SSF56524">
    <property type="entry name" value="Oxidoreductase molybdopterin-binding domain"/>
    <property type="match status" value="1"/>
</dbReference>
<dbReference type="GO" id="GO:0043546">
    <property type="term" value="F:molybdopterin cofactor binding"/>
    <property type="evidence" value="ECO:0007669"/>
    <property type="project" value="TreeGrafter"/>
</dbReference>
<dbReference type="Pfam" id="PF03404">
    <property type="entry name" value="Mo-co_dimer"/>
    <property type="match status" value="1"/>
</dbReference>
<keyword evidence="4" id="KW-0560">Oxidoreductase</keyword>
<evidence type="ECO:0000313" key="7">
    <source>
        <dbReference type="EMBL" id="QIW99011.1"/>
    </source>
</evidence>
<accession>A0A6H0XW67</accession>
<evidence type="ECO:0000259" key="6">
    <source>
        <dbReference type="Pfam" id="PF03404"/>
    </source>
</evidence>
<reference evidence="7 8" key="1">
    <citation type="journal article" date="2016" name="Sci. Rep.">
        <title>Peltaster fructicola genome reveals evolution from an invasive phytopathogen to an ectophytic parasite.</title>
        <authorList>
            <person name="Xu C."/>
            <person name="Chen H."/>
            <person name="Gleason M.L."/>
            <person name="Xu J.R."/>
            <person name="Liu H."/>
            <person name="Zhang R."/>
            <person name="Sun G."/>
        </authorList>
    </citation>
    <scope>NUCLEOTIDE SEQUENCE [LARGE SCALE GENOMIC DNA]</scope>
    <source>
        <strain evidence="7 8">LNHT1506</strain>
    </source>
</reference>
<dbReference type="PRINTS" id="PR00407">
    <property type="entry name" value="EUMOPTERIN"/>
</dbReference>
<dbReference type="OrthoDB" id="10051395at2759"/>
<dbReference type="GO" id="GO:0020037">
    <property type="term" value="F:heme binding"/>
    <property type="evidence" value="ECO:0007669"/>
    <property type="project" value="TreeGrafter"/>
</dbReference>
<dbReference type="FunFam" id="3.90.420.10:FF:000002">
    <property type="entry name" value="sulfite oxidase, mitochondrial"/>
    <property type="match status" value="1"/>
</dbReference>
<dbReference type="GO" id="GO:0006790">
    <property type="term" value="P:sulfur compound metabolic process"/>
    <property type="evidence" value="ECO:0007669"/>
    <property type="project" value="TreeGrafter"/>
</dbReference>
<evidence type="ECO:0008006" key="9">
    <source>
        <dbReference type="Google" id="ProtNLM"/>
    </source>
</evidence>
<dbReference type="GO" id="GO:0005739">
    <property type="term" value="C:mitochondrion"/>
    <property type="evidence" value="ECO:0007669"/>
    <property type="project" value="TreeGrafter"/>
</dbReference>
<keyword evidence="2" id="KW-0500">Molybdenum</keyword>
<dbReference type="Gene3D" id="2.60.40.650">
    <property type="match status" value="1"/>
</dbReference>
<gene>
    <name evidence="7" type="ORF">AMS68_004529</name>
</gene>
<dbReference type="CDD" id="cd02110">
    <property type="entry name" value="SO_family_Moco_dimer"/>
    <property type="match status" value="1"/>
</dbReference>
<dbReference type="Proteomes" id="UP000503462">
    <property type="component" value="Chromosome 3"/>
</dbReference>
<keyword evidence="3" id="KW-0479">Metal-binding</keyword>
<protein>
    <recommendedName>
        <fullName evidence="9">Sulfite oxidase</fullName>
    </recommendedName>
</protein>
<comment type="cofactor">
    <cofactor evidence="1">
        <name>Mo-molybdopterin</name>
        <dbReference type="ChEBI" id="CHEBI:71302"/>
    </cofactor>
</comment>
<proteinExistence type="predicted"/>
<dbReference type="AlphaFoldDB" id="A0A6H0XW67"/>
<feature type="domain" description="Moybdenum cofactor oxidoreductase dimerisation" evidence="6">
    <location>
        <begin position="412"/>
        <end position="532"/>
    </location>
</feature>
<dbReference type="GO" id="GO:0008482">
    <property type="term" value="F:sulfite oxidase activity"/>
    <property type="evidence" value="ECO:0007669"/>
    <property type="project" value="TreeGrafter"/>
</dbReference>